<feature type="signal peptide" evidence="1">
    <location>
        <begin position="1"/>
        <end position="24"/>
    </location>
</feature>
<dbReference type="Proteomes" id="UP000321525">
    <property type="component" value="Unassembled WGS sequence"/>
</dbReference>
<dbReference type="GO" id="GO:0016787">
    <property type="term" value="F:hydrolase activity"/>
    <property type="evidence" value="ECO:0007669"/>
    <property type="project" value="UniProtKB-KW"/>
</dbReference>
<feature type="chain" id="PRO_5022931393" evidence="1">
    <location>
        <begin position="25"/>
        <end position="478"/>
    </location>
</feature>
<name>A0A5C6Q3B1_9GAMM</name>
<dbReference type="SUPFAM" id="SSF48452">
    <property type="entry name" value="TPR-like"/>
    <property type="match status" value="1"/>
</dbReference>
<evidence type="ECO:0000256" key="1">
    <source>
        <dbReference type="SAM" id="SignalP"/>
    </source>
</evidence>
<dbReference type="OrthoDB" id="9799367at2"/>
<dbReference type="RefSeq" id="WP_146799310.1">
    <property type="nucleotide sequence ID" value="NZ_VOLP01000011.1"/>
</dbReference>
<dbReference type="InterPro" id="IPR012338">
    <property type="entry name" value="Beta-lactam/transpept-like"/>
</dbReference>
<sequence>MKGSKIILATALVCSLLTAIKTTAVPANIQSSLHVKQVTEKIESIIEKAHQLIGFNGSVLIAQDGEVIYQQAFGYADQDKKIKLRADHLLSTGSISKEFTTIALIMLEEQGKVHYQDKISKYLTHLPAWGNQITIEQLLSHTSGLPRINWRDNLNTQDIEAQLMAIDTLAFTPGSDYLYGNLNVLLRAFIIEKITQQAFPAYIEQTLFKPAKMKSTFNKIELNDVRPSVVVGDYPTAILAISYYTTPADLYLWEKALQSHQFISATSMKKALTPHTLSGMSSRAYFDLGNFIKNDQGQMTLLLHDGSNPDHHAIKANHLDKALIMILMSSDGRKVTLFELNDYIANIEKYNNNEMPASWWLTNEINSSNFDDAFEKFKTVIKKGQSLIVSEDALNKLGYSFARNTQLANAIAVMKLNTKLYPDSANTYDSYAELLVLTEQYKQALPVIQQGLKLAEMDKNAELTKLLFRHLTIVNNNL</sequence>
<evidence type="ECO:0000259" key="2">
    <source>
        <dbReference type="Pfam" id="PF00144"/>
    </source>
</evidence>
<evidence type="ECO:0000313" key="6">
    <source>
        <dbReference type="Proteomes" id="UP000321917"/>
    </source>
</evidence>
<dbReference type="PANTHER" id="PTHR46825">
    <property type="entry name" value="D-ALANYL-D-ALANINE-CARBOXYPEPTIDASE/ENDOPEPTIDASE AMPH"/>
    <property type="match status" value="1"/>
</dbReference>
<keyword evidence="5" id="KW-1185">Reference proteome</keyword>
<dbReference type="Gene3D" id="1.25.40.10">
    <property type="entry name" value="Tetratricopeptide repeat domain"/>
    <property type="match status" value="1"/>
</dbReference>
<keyword evidence="4" id="KW-0378">Hydrolase</keyword>
<dbReference type="EMBL" id="VOLQ01000046">
    <property type="protein sequence ID" value="TWX63319.1"/>
    <property type="molecule type" value="Genomic_DNA"/>
</dbReference>
<feature type="domain" description="Beta-lactamase-related" evidence="2">
    <location>
        <begin position="58"/>
        <end position="344"/>
    </location>
</feature>
<dbReference type="Gene3D" id="3.40.710.10">
    <property type="entry name" value="DD-peptidase/beta-lactamase superfamily"/>
    <property type="match status" value="1"/>
</dbReference>
<protein>
    <submittedName>
        <fullName evidence="4">Serine hydrolase</fullName>
    </submittedName>
</protein>
<reference evidence="4 6" key="1">
    <citation type="submission" date="2019-07" db="EMBL/GenBank/DDBJ databases">
        <title>Genomes of sea-ice associated Colwellia species.</title>
        <authorList>
            <person name="Bowman J.P."/>
        </authorList>
    </citation>
    <scope>NUCLEOTIDE SEQUENCE [LARGE SCALE GENOMIC DNA]</scope>
    <source>
        <strain evidence="3 5">ACAM 607</strain>
        <strain evidence="4 6">IC036</strain>
    </source>
</reference>
<comment type="caution">
    <text evidence="4">The sequence shown here is derived from an EMBL/GenBank/DDBJ whole genome shotgun (WGS) entry which is preliminary data.</text>
</comment>
<dbReference type="EMBL" id="VOLR01000010">
    <property type="protein sequence ID" value="TWX60132.1"/>
    <property type="molecule type" value="Genomic_DNA"/>
</dbReference>
<dbReference type="AlphaFoldDB" id="A0A5C6Q3B1"/>
<dbReference type="PANTHER" id="PTHR46825:SF9">
    <property type="entry name" value="BETA-LACTAMASE-RELATED DOMAIN-CONTAINING PROTEIN"/>
    <property type="match status" value="1"/>
</dbReference>
<evidence type="ECO:0000313" key="3">
    <source>
        <dbReference type="EMBL" id="TWX60132.1"/>
    </source>
</evidence>
<proteinExistence type="predicted"/>
<dbReference type="Proteomes" id="UP000321917">
    <property type="component" value="Unassembled WGS sequence"/>
</dbReference>
<evidence type="ECO:0000313" key="4">
    <source>
        <dbReference type="EMBL" id="TWX63319.1"/>
    </source>
</evidence>
<dbReference type="InterPro" id="IPR001466">
    <property type="entry name" value="Beta-lactam-related"/>
</dbReference>
<dbReference type="SUPFAM" id="SSF56601">
    <property type="entry name" value="beta-lactamase/transpeptidase-like"/>
    <property type="match status" value="1"/>
</dbReference>
<dbReference type="InterPro" id="IPR011990">
    <property type="entry name" value="TPR-like_helical_dom_sf"/>
</dbReference>
<dbReference type="InterPro" id="IPR050491">
    <property type="entry name" value="AmpC-like"/>
</dbReference>
<accession>A0A5C6Q3B1</accession>
<dbReference type="Pfam" id="PF00144">
    <property type="entry name" value="Beta-lactamase"/>
    <property type="match status" value="1"/>
</dbReference>
<organism evidence="4 6">
    <name type="scientific">Colwellia hornerae</name>
    <dbReference type="NCBI Taxonomy" id="89402"/>
    <lineage>
        <taxon>Bacteria</taxon>
        <taxon>Pseudomonadati</taxon>
        <taxon>Pseudomonadota</taxon>
        <taxon>Gammaproteobacteria</taxon>
        <taxon>Alteromonadales</taxon>
        <taxon>Colwelliaceae</taxon>
        <taxon>Colwellia</taxon>
    </lineage>
</organism>
<evidence type="ECO:0000313" key="5">
    <source>
        <dbReference type="Proteomes" id="UP000321525"/>
    </source>
</evidence>
<keyword evidence="1" id="KW-0732">Signal</keyword>
<gene>
    <name evidence="3" type="ORF">ESZ26_08445</name>
    <name evidence="4" type="ORF">ESZ27_17055</name>
</gene>